<sequence>MKKRKKHETVALCKVHYIDSSTFPAWHFQLEDILAIQGVHNLVTNKLPRPIEVDSKDGKGSTCTSEQGYNPEDSAANWDALSDIAHSTIKLTLSVYLSIQYKDIKPANKFFKTICNAYERNTRSHPIPGSVLIGDWIENGPNTGYWYRIPPPNPSFPIHHPIPSQCIG</sequence>
<evidence type="ECO:0000313" key="3">
    <source>
        <dbReference type="Proteomes" id="UP000325313"/>
    </source>
</evidence>
<organism evidence="2 3">
    <name type="scientific">Puccinia graminis f. sp. tritici</name>
    <dbReference type="NCBI Taxonomy" id="56615"/>
    <lineage>
        <taxon>Eukaryota</taxon>
        <taxon>Fungi</taxon>
        <taxon>Dikarya</taxon>
        <taxon>Basidiomycota</taxon>
        <taxon>Pucciniomycotina</taxon>
        <taxon>Pucciniomycetes</taxon>
        <taxon>Pucciniales</taxon>
        <taxon>Pucciniaceae</taxon>
        <taxon>Puccinia</taxon>
    </lineage>
</organism>
<proteinExistence type="predicted"/>
<comment type="caution">
    <text evidence="2">The sequence shown here is derived from an EMBL/GenBank/DDBJ whole genome shotgun (WGS) entry which is preliminary data.</text>
</comment>
<dbReference type="AlphaFoldDB" id="A0A5B0PEG9"/>
<dbReference type="Proteomes" id="UP000325313">
    <property type="component" value="Unassembled WGS sequence"/>
</dbReference>
<feature type="region of interest" description="Disordered" evidence="1">
    <location>
        <begin position="51"/>
        <end position="70"/>
    </location>
</feature>
<dbReference type="EMBL" id="VDEP01000343">
    <property type="protein sequence ID" value="KAA1099122.1"/>
    <property type="molecule type" value="Genomic_DNA"/>
</dbReference>
<reference evidence="2 3" key="1">
    <citation type="submission" date="2019-05" db="EMBL/GenBank/DDBJ databases">
        <title>Emergence of the Ug99 lineage of the wheat stem rust pathogen through somatic hybridization.</title>
        <authorList>
            <person name="Li F."/>
            <person name="Upadhyaya N.M."/>
            <person name="Sperschneider J."/>
            <person name="Matny O."/>
            <person name="Nguyen-Phuc H."/>
            <person name="Mago R."/>
            <person name="Raley C."/>
            <person name="Miller M.E."/>
            <person name="Silverstein K.A.T."/>
            <person name="Henningsen E."/>
            <person name="Hirsch C.D."/>
            <person name="Visser B."/>
            <person name="Pretorius Z.A."/>
            <person name="Steffenson B.J."/>
            <person name="Schwessinger B."/>
            <person name="Dodds P.N."/>
            <person name="Figueroa M."/>
        </authorList>
    </citation>
    <scope>NUCLEOTIDE SEQUENCE [LARGE SCALE GENOMIC DNA]</scope>
    <source>
        <strain evidence="2 3">Ug99</strain>
    </source>
</reference>
<accession>A0A5B0PEG9</accession>
<evidence type="ECO:0000256" key="1">
    <source>
        <dbReference type="SAM" id="MobiDB-lite"/>
    </source>
</evidence>
<name>A0A5B0PEG9_PUCGR</name>
<evidence type="ECO:0000313" key="2">
    <source>
        <dbReference type="EMBL" id="KAA1099122.1"/>
    </source>
</evidence>
<protein>
    <submittedName>
        <fullName evidence="2">Uncharacterized protein</fullName>
    </submittedName>
</protein>
<gene>
    <name evidence="2" type="ORF">PGTUg99_023439</name>
</gene>